<sequence>MRPRWWIFLGALALCGVALLWAAASGPDPFPVHWGAGGAADSFEPRGKAVAILAVSSVGVAALIGVLAACAPAIPDRMINLPPSSRAYWLAPEHRPALDALLQRSLLSIGTGVLLLMAISVTGAVVRPDGNPVLRVGMWVLFAVIAVSVIDLVRRLLRPPTDTLKR</sequence>
<keyword evidence="1" id="KW-1133">Transmembrane helix</keyword>
<proteinExistence type="predicted"/>
<evidence type="ECO:0000256" key="1">
    <source>
        <dbReference type="SAM" id="Phobius"/>
    </source>
</evidence>
<dbReference type="RefSeq" id="WP_068565855.1">
    <property type="nucleotide sequence ID" value="NZ_FNLF01000002.1"/>
</dbReference>
<dbReference type="Proteomes" id="UP000183053">
    <property type="component" value="Unassembled WGS sequence"/>
</dbReference>
<feature type="transmembrane region" description="Helical" evidence="1">
    <location>
        <begin position="105"/>
        <end position="126"/>
    </location>
</feature>
<accession>A0A1H1DP59</accession>
<feature type="transmembrane region" description="Helical" evidence="1">
    <location>
        <begin position="49"/>
        <end position="74"/>
    </location>
</feature>
<reference evidence="3" key="1">
    <citation type="submission" date="2016-10" db="EMBL/GenBank/DDBJ databases">
        <authorList>
            <person name="Varghese N."/>
            <person name="Submissions S."/>
        </authorList>
    </citation>
    <scope>NUCLEOTIDE SEQUENCE [LARGE SCALE GENOMIC DNA]</scope>
    <source>
        <strain evidence="3">DSM 44142</strain>
    </source>
</reference>
<evidence type="ECO:0000313" key="3">
    <source>
        <dbReference type="Proteomes" id="UP000183053"/>
    </source>
</evidence>
<feature type="transmembrane region" description="Helical" evidence="1">
    <location>
        <begin position="138"/>
        <end position="157"/>
    </location>
</feature>
<dbReference type="OrthoDB" id="4869080at2"/>
<evidence type="ECO:0008006" key="4">
    <source>
        <dbReference type="Google" id="ProtNLM"/>
    </source>
</evidence>
<evidence type="ECO:0000313" key="2">
    <source>
        <dbReference type="EMBL" id="SDQ78331.1"/>
    </source>
</evidence>
<dbReference type="AlphaFoldDB" id="A0A1H1DP59"/>
<dbReference type="EMBL" id="FNLF01000002">
    <property type="protein sequence ID" value="SDQ78331.1"/>
    <property type="molecule type" value="Genomic_DNA"/>
</dbReference>
<organism evidence="2 3">
    <name type="scientific">Tsukamurella pulmonis</name>
    <dbReference type="NCBI Taxonomy" id="47312"/>
    <lineage>
        <taxon>Bacteria</taxon>
        <taxon>Bacillati</taxon>
        <taxon>Actinomycetota</taxon>
        <taxon>Actinomycetes</taxon>
        <taxon>Mycobacteriales</taxon>
        <taxon>Tsukamurellaceae</taxon>
        <taxon>Tsukamurella</taxon>
    </lineage>
</organism>
<keyword evidence="1" id="KW-0812">Transmembrane</keyword>
<protein>
    <recommendedName>
        <fullName evidence="4">DUF1648 domain-containing protein</fullName>
    </recommendedName>
</protein>
<dbReference type="STRING" id="47312.SAMN04489765_1826"/>
<name>A0A1H1DP59_9ACTN</name>
<keyword evidence="3" id="KW-1185">Reference proteome</keyword>
<gene>
    <name evidence="2" type="ORF">SAMN04489765_1826</name>
</gene>
<keyword evidence="1" id="KW-0472">Membrane</keyword>